<dbReference type="AlphaFoldDB" id="A0AAN7KWD2"/>
<dbReference type="InterPro" id="IPR036758">
    <property type="entry name" value="At5g01610-like"/>
</dbReference>
<evidence type="ECO:0000313" key="3">
    <source>
        <dbReference type="Proteomes" id="UP001346149"/>
    </source>
</evidence>
<feature type="chain" id="PRO_5043049304" description="DUF538 family protein" evidence="1">
    <location>
        <begin position="23"/>
        <end position="153"/>
    </location>
</feature>
<proteinExistence type="predicted"/>
<evidence type="ECO:0000313" key="2">
    <source>
        <dbReference type="EMBL" id="KAK4774717.1"/>
    </source>
</evidence>
<keyword evidence="3" id="KW-1185">Reference proteome</keyword>
<evidence type="ECO:0000256" key="1">
    <source>
        <dbReference type="SAM" id="SignalP"/>
    </source>
</evidence>
<dbReference type="Pfam" id="PF04398">
    <property type="entry name" value="DUF538"/>
    <property type="match status" value="1"/>
</dbReference>
<organism evidence="2 3">
    <name type="scientific">Trapa natans</name>
    <name type="common">Water chestnut</name>
    <dbReference type="NCBI Taxonomy" id="22666"/>
    <lineage>
        <taxon>Eukaryota</taxon>
        <taxon>Viridiplantae</taxon>
        <taxon>Streptophyta</taxon>
        <taxon>Embryophyta</taxon>
        <taxon>Tracheophyta</taxon>
        <taxon>Spermatophyta</taxon>
        <taxon>Magnoliopsida</taxon>
        <taxon>eudicotyledons</taxon>
        <taxon>Gunneridae</taxon>
        <taxon>Pentapetalae</taxon>
        <taxon>rosids</taxon>
        <taxon>malvids</taxon>
        <taxon>Myrtales</taxon>
        <taxon>Lythraceae</taxon>
        <taxon>Trapa</taxon>
    </lineage>
</organism>
<dbReference type="SUPFAM" id="SSF141562">
    <property type="entry name" value="At5g01610-like"/>
    <property type="match status" value="1"/>
</dbReference>
<evidence type="ECO:0008006" key="4">
    <source>
        <dbReference type="Google" id="ProtNLM"/>
    </source>
</evidence>
<protein>
    <recommendedName>
        <fullName evidence="4">DUF538 family protein</fullName>
    </recommendedName>
</protein>
<dbReference type="PANTHER" id="PTHR31676">
    <property type="entry name" value="T31J12.3 PROTEIN-RELATED"/>
    <property type="match status" value="1"/>
</dbReference>
<comment type="caution">
    <text evidence="2">The sequence shown here is derived from an EMBL/GenBank/DDBJ whole genome shotgun (WGS) entry which is preliminary data.</text>
</comment>
<accession>A0AAN7KWD2</accession>
<feature type="signal peptide" evidence="1">
    <location>
        <begin position="1"/>
        <end position="22"/>
    </location>
</feature>
<dbReference type="EMBL" id="JAXQNO010000019">
    <property type="protein sequence ID" value="KAK4774717.1"/>
    <property type="molecule type" value="Genomic_DNA"/>
</dbReference>
<dbReference type="Gene3D" id="2.30.240.10">
    <property type="entry name" value="At5g01610-like"/>
    <property type="match status" value="1"/>
</dbReference>
<name>A0AAN7KWD2_TRANT</name>
<dbReference type="PANTHER" id="PTHR31676:SF172">
    <property type="entry name" value="OS01G0595400 PROTEIN"/>
    <property type="match status" value="1"/>
</dbReference>
<keyword evidence="1" id="KW-0732">Signal</keyword>
<dbReference type="InterPro" id="IPR007493">
    <property type="entry name" value="DUF538"/>
</dbReference>
<gene>
    <name evidence="2" type="ORF">SAY86_009652</name>
</gene>
<dbReference type="Proteomes" id="UP001346149">
    <property type="component" value="Unassembled WGS sequence"/>
</dbReference>
<sequence length="153" mass="16733">MRQIPFIGLLFHFLLLPISSQAAEPIVPRLSAAHAELTDYGFPVGLLPIEVTAYAINATSGDFYVDLSGSCRITLPPDNYLAAYSKRIKGRIVHGRIAELDGIRVRAFFRWWSLTGIRASGENLVFEVGSVTAKYPSKNFDESPACGGLRSSS</sequence>
<reference evidence="2 3" key="1">
    <citation type="journal article" date="2023" name="Hortic Res">
        <title>Pangenome of water caltrop reveals structural variations and asymmetric subgenome divergence after allopolyploidization.</title>
        <authorList>
            <person name="Zhang X."/>
            <person name="Chen Y."/>
            <person name="Wang L."/>
            <person name="Yuan Y."/>
            <person name="Fang M."/>
            <person name="Shi L."/>
            <person name="Lu R."/>
            <person name="Comes H.P."/>
            <person name="Ma Y."/>
            <person name="Chen Y."/>
            <person name="Huang G."/>
            <person name="Zhou Y."/>
            <person name="Zheng Z."/>
            <person name="Qiu Y."/>
        </authorList>
    </citation>
    <scope>NUCLEOTIDE SEQUENCE [LARGE SCALE GENOMIC DNA]</scope>
    <source>
        <strain evidence="2">F231</strain>
    </source>
</reference>